<keyword evidence="3" id="KW-0813">Transport</keyword>
<evidence type="ECO:0000256" key="5">
    <source>
        <dbReference type="ARBA" id="ARBA00022692"/>
    </source>
</evidence>
<keyword evidence="6" id="KW-0406">Ion transport</keyword>
<evidence type="ECO:0000313" key="10">
    <source>
        <dbReference type="Proteomes" id="UP000188268"/>
    </source>
</evidence>
<dbReference type="PANTHER" id="PTHR11743:SF70">
    <property type="entry name" value="GH26960P-RELATED"/>
    <property type="match status" value="1"/>
</dbReference>
<dbReference type="Proteomes" id="UP000188268">
    <property type="component" value="Unassembled WGS sequence"/>
</dbReference>
<evidence type="ECO:0000256" key="2">
    <source>
        <dbReference type="ARBA" id="ARBA00009624"/>
    </source>
</evidence>
<dbReference type="GO" id="GO:0015288">
    <property type="term" value="F:porin activity"/>
    <property type="evidence" value="ECO:0007669"/>
    <property type="project" value="UniProtKB-KW"/>
</dbReference>
<dbReference type="OrthoDB" id="7827681at2759"/>
<sequence length="276" mass="29444">MGKGPGLYTDIGKKARDLLYKDYQGDHKFTLTTFTANGVAITSTGTKKGELLLADVSTQLKNKNITTDVKVDTNSKVFTTVTVDEPAPGLKAIFSFVVPDQRSGKVELQYQHEYAGISTSIGLTANPLVNFSGVVGNNCVSAGTDLSFDTASGNLTKLNAGLNLIHSDLIASLTLNDKGDTLNASYYHIVSPLTNTAVGAELTHSFSSNENTLTIGTQHALDPLTKVKARVNNYGRASALLQHEWRPKSLFTISGEVDTRAIEKSAKIGLAVALKP</sequence>
<comment type="caution">
    <text evidence="9">The sequence shown here is derived from an EMBL/GenBank/DDBJ whole genome shotgun (WGS) entry which is preliminary data.</text>
</comment>
<dbReference type="STRING" id="210143.A0A1R3KYQ6"/>
<comment type="similarity">
    <text evidence="2">Belongs to the eukaryotic mitochondrial porin (TC 1.B.8.1) family.</text>
</comment>
<keyword evidence="8" id="KW-0472">Membrane</keyword>
<organism evidence="9 10">
    <name type="scientific">Corchorus capsularis</name>
    <name type="common">Jute</name>
    <dbReference type="NCBI Taxonomy" id="210143"/>
    <lineage>
        <taxon>Eukaryota</taxon>
        <taxon>Viridiplantae</taxon>
        <taxon>Streptophyta</taxon>
        <taxon>Embryophyta</taxon>
        <taxon>Tracheophyta</taxon>
        <taxon>Spermatophyta</taxon>
        <taxon>Magnoliopsida</taxon>
        <taxon>eudicotyledons</taxon>
        <taxon>Gunneridae</taxon>
        <taxon>Pentapetalae</taxon>
        <taxon>rosids</taxon>
        <taxon>malvids</taxon>
        <taxon>Malvales</taxon>
        <taxon>Malvaceae</taxon>
        <taxon>Grewioideae</taxon>
        <taxon>Apeibeae</taxon>
        <taxon>Corchorus</taxon>
    </lineage>
</organism>
<evidence type="ECO:0000256" key="4">
    <source>
        <dbReference type="ARBA" id="ARBA00022452"/>
    </source>
</evidence>
<dbReference type="InterPro" id="IPR001925">
    <property type="entry name" value="Porin_Euk"/>
</dbReference>
<evidence type="ECO:0000256" key="6">
    <source>
        <dbReference type="ARBA" id="ARBA00023065"/>
    </source>
</evidence>
<dbReference type="PANTHER" id="PTHR11743">
    <property type="entry name" value="VOLTAGE-DEPENDENT ANION-SELECTIVE CHANNEL"/>
    <property type="match status" value="1"/>
</dbReference>
<gene>
    <name evidence="9" type="ORF">CCACVL1_00070</name>
</gene>
<dbReference type="CDD" id="cd07306">
    <property type="entry name" value="Porin3_VDAC"/>
    <property type="match status" value="1"/>
</dbReference>
<proteinExistence type="inferred from homology"/>
<dbReference type="GO" id="GO:0009617">
    <property type="term" value="P:response to bacterium"/>
    <property type="evidence" value="ECO:0007669"/>
    <property type="project" value="UniProtKB-ARBA"/>
</dbReference>
<evidence type="ECO:0000256" key="3">
    <source>
        <dbReference type="ARBA" id="ARBA00022448"/>
    </source>
</evidence>
<evidence type="ECO:0000313" key="9">
    <source>
        <dbReference type="EMBL" id="OMP12225.1"/>
    </source>
</evidence>
<reference evidence="9 10" key="1">
    <citation type="submission" date="2013-09" db="EMBL/GenBank/DDBJ databases">
        <title>Corchorus capsularis genome sequencing.</title>
        <authorList>
            <person name="Alam M."/>
            <person name="Haque M.S."/>
            <person name="Islam M.S."/>
            <person name="Emdad E.M."/>
            <person name="Islam M.M."/>
            <person name="Ahmed B."/>
            <person name="Halim A."/>
            <person name="Hossen Q.M.M."/>
            <person name="Hossain M.Z."/>
            <person name="Ahmed R."/>
            <person name="Khan M.M."/>
            <person name="Islam R."/>
            <person name="Rashid M.M."/>
            <person name="Khan S.A."/>
            <person name="Rahman M.S."/>
            <person name="Alam M."/>
        </authorList>
    </citation>
    <scope>NUCLEOTIDE SEQUENCE [LARGE SCALE GENOMIC DNA]</scope>
    <source>
        <strain evidence="10">cv. CVL-1</strain>
        <tissue evidence="9">Whole seedling</tissue>
    </source>
</reference>
<evidence type="ECO:0000256" key="7">
    <source>
        <dbReference type="ARBA" id="ARBA00023114"/>
    </source>
</evidence>
<accession>A0A1R3KYQ6</accession>
<dbReference type="Gene3D" id="2.40.160.10">
    <property type="entry name" value="Porin"/>
    <property type="match status" value="1"/>
</dbReference>
<dbReference type="OMA" id="SYYHTVR"/>
<dbReference type="PROSITE" id="PS00558">
    <property type="entry name" value="EUKARYOTIC_PORIN"/>
    <property type="match status" value="1"/>
</dbReference>
<dbReference type="InterPro" id="IPR023614">
    <property type="entry name" value="Porin_dom_sf"/>
</dbReference>
<keyword evidence="5" id="KW-0812">Transmembrane</keyword>
<comment type="subcellular location">
    <subcellularLocation>
        <location evidence="1">Membrane</location>
    </subcellularLocation>
</comment>
<dbReference type="EMBL" id="AWWV01000270">
    <property type="protein sequence ID" value="OMP12225.1"/>
    <property type="molecule type" value="Genomic_DNA"/>
</dbReference>
<dbReference type="AlphaFoldDB" id="A0A1R3KYQ6"/>
<dbReference type="FunFam" id="2.40.160.10:FF:000003">
    <property type="entry name" value="Outer mitochondrial membrane protein porin"/>
    <property type="match status" value="1"/>
</dbReference>
<keyword evidence="10" id="KW-1185">Reference proteome</keyword>
<keyword evidence="4" id="KW-1134">Transmembrane beta strand</keyword>
<name>A0A1R3KYQ6_COCAP</name>
<dbReference type="Gramene" id="OMP12225">
    <property type="protein sequence ID" value="OMP12225"/>
    <property type="gene ID" value="CCACVL1_00070"/>
</dbReference>
<evidence type="ECO:0000256" key="8">
    <source>
        <dbReference type="ARBA" id="ARBA00023136"/>
    </source>
</evidence>
<dbReference type="GO" id="GO:0005741">
    <property type="term" value="C:mitochondrial outer membrane"/>
    <property type="evidence" value="ECO:0007669"/>
    <property type="project" value="InterPro"/>
</dbReference>
<dbReference type="GO" id="GO:0008308">
    <property type="term" value="F:voltage-gated monoatomic anion channel activity"/>
    <property type="evidence" value="ECO:0007669"/>
    <property type="project" value="InterPro"/>
</dbReference>
<evidence type="ECO:0000256" key="1">
    <source>
        <dbReference type="ARBA" id="ARBA00004370"/>
    </source>
</evidence>
<dbReference type="GO" id="GO:0046930">
    <property type="term" value="C:pore complex"/>
    <property type="evidence" value="ECO:0007669"/>
    <property type="project" value="UniProtKB-KW"/>
</dbReference>
<protein>
    <recommendedName>
        <fullName evidence="11">Eukaryotic porin/Tom40</fullName>
    </recommendedName>
</protein>
<dbReference type="InterPro" id="IPR027246">
    <property type="entry name" value="Porin_Euk/Tom40"/>
</dbReference>
<keyword evidence="7" id="KW-0626">Porin</keyword>
<dbReference type="Pfam" id="PF01459">
    <property type="entry name" value="Porin_3"/>
    <property type="match status" value="1"/>
</dbReference>
<evidence type="ECO:0008006" key="11">
    <source>
        <dbReference type="Google" id="ProtNLM"/>
    </source>
</evidence>